<accession>A0A4R7JTB7</accession>
<reference evidence="1 2" key="1">
    <citation type="submission" date="2019-03" db="EMBL/GenBank/DDBJ databases">
        <title>Genomic Encyclopedia of Archaeal and Bacterial Type Strains, Phase II (KMG-II): from individual species to whole genera.</title>
        <authorList>
            <person name="Goeker M."/>
        </authorList>
    </citation>
    <scope>NUCLEOTIDE SEQUENCE [LARGE SCALE GENOMIC DNA]</scope>
    <source>
        <strain evidence="1 2">DSM 25233</strain>
    </source>
</reference>
<evidence type="ECO:0000313" key="2">
    <source>
        <dbReference type="Proteomes" id="UP000294749"/>
    </source>
</evidence>
<dbReference type="Proteomes" id="UP000294749">
    <property type="component" value="Unassembled WGS sequence"/>
</dbReference>
<gene>
    <name evidence="1" type="ORF">CLV90_3412</name>
</gene>
<dbReference type="OrthoDB" id="1121706at2"/>
<dbReference type="EMBL" id="SOAY01000014">
    <property type="protein sequence ID" value="TDT40563.1"/>
    <property type="molecule type" value="Genomic_DNA"/>
</dbReference>
<keyword evidence="2" id="KW-1185">Reference proteome</keyword>
<name>A0A4R7JTB7_9FLAO</name>
<protein>
    <submittedName>
        <fullName evidence="1">Uncharacterized protein</fullName>
    </submittedName>
</protein>
<sequence>MNLKELLNIAKSELTDMTTLSNPDFRLEQAEFFKDEKCWEIVVSYLVENTNPKNSPLAAITSEFKYHRIYKKLKIDENKNVVGFFMWEN</sequence>
<organism evidence="1 2">
    <name type="scientific">Maribacter spongiicola</name>
    <dbReference type="NCBI Taxonomy" id="1206753"/>
    <lineage>
        <taxon>Bacteria</taxon>
        <taxon>Pseudomonadati</taxon>
        <taxon>Bacteroidota</taxon>
        <taxon>Flavobacteriia</taxon>
        <taxon>Flavobacteriales</taxon>
        <taxon>Flavobacteriaceae</taxon>
        <taxon>Maribacter</taxon>
    </lineage>
</organism>
<dbReference type="RefSeq" id="WP_133688653.1">
    <property type="nucleotide sequence ID" value="NZ_SOAY01000014.1"/>
</dbReference>
<comment type="caution">
    <text evidence="1">The sequence shown here is derived from an EMBL/GenBank/DDBJ whole genome shotgun (WGS) entry which is preliminary data.</text>
</comment>
<proteinExistence type="predicted"/>
<dbReference type="AlphaFoldDB" id="A0A4R7JTB7"/>
<evidence type="ECO:0000313" key="1">
    <source>
        <dbReference type="EMBL" id="TDT40563.1"/>
    </source>
</evidence>